<gene>
    <name evidence="2" type="ORF">HZY94_02950</name>
</gene>
<feature type="transmembrane region" description="Helical" evidence="1">
    <location>
        <begin position="28"/>
        <end position="50"/>
    </location>
</feature>
<dbReference type="NCBIfam" id="NF040982">
    <property type="entry name" value="ComGD"/>
    <property type="match status" value="1"/>
</dbReference>
<evidence type="ECO:0000313" key="2">
    <source>
        <dbReference type="EMBL" id="NYS96157.1"/>
    </source>
</evidence>
<dbReference type="Proteomes" id="UP000589521">
    <property type="component" value="Unassembled WGS sequence"/>
</dbReference>
<sequence length="150" mass="16712">MLIGTTTKNIVAKVGSCPIKAFTLLESLLTLGITLFLVSLLAVGVGEVYHSFEKNLFYIRFEHFYTESQTLAWARQEPAQLSFQGKRIKGVQGELVLPEGLELLSQFQLDLTAKGNHTGLSRIVFRDQASGTTIHYQARIGNGILRRTEE</sequence>
<dbReference type="AlphaFoldDB" id="A0A7Z0M5C9"/>
<evidence type="ECO:0000256" key="1">
    <source>
        <dbReference type="SAM" id="Phobius"/>
    </source>
</evidence>
<name>A0A7Z0M5C9_9STRE</name>
<proteinExistence type="predicted"/>
<keyword evidence="1" id="KW-0812">Transmembrane</keyword>
<organism evidence="2 3">
    <name type="scientific">Streptococcus danieliae</name>
    <dbReference type="NCBI Taxonomy" id="747656"/>
    <lineage>
        <taxon>Bacteria</taxon>
        <taxon>Bacillati</taxon>
        <taxon>Bacillota</taxon>
        <taxon>Bacilli</taxon>
        <taxon>Lactobacillales</taxon>
        <taxon>Streptococcaceae</taxon>
        <taxon>Streptococcus</taxon>
    </lineage>
</organism>
<keyword evidence="1" id="KW-1133">Transmembrane helix</keyword>
<dbReference type="EMBL" id="JACBXX010000082">
    <property type="protein sequence ID" value="NYS96157.1"/>
    <property type="molecule type" value="Genomic_DNA"/>
</dbReference>
<comment type="caution">
    <text evidence="2">The sequence shown here is derived from an EMBL/GenBank/DDBJ whole genome shotgun (WGS) entry which is preliminary data.</text>
</comment>
<accession>A0A7Z0M5C9</accession>
<keyword evidence="1" id="KW-0472">Membrane</keyword>
<reference evidence="2 3" key="1">
    <citation type="submission" date="2020-07" db="EMBL/GenBank/DDBJ databases">
        <title>MOT database genomes.</title>
        <authorList>
            <person name="Joseph S."/>
            <person name="Aduse-Opoku J."/>
            <person name="Hashim A."/>
            <person name="Wade W."/>
            <person name="Curtis M."/>
        </authorList>
    </citation>
    <scope>NUCLEOTIDE SEQUENCE [LARGE SCALE GENOMIC DNA]</scope>
    <source>
        <strain evidence="2 3">STR</strain>
    </source>
</reference>
<dbReference type="RefSeq" id="WP_257151895.1">
    <property type="nucleotide sequence ID" value="NZ_CATKDJ010000041.1"/>
</dbReference>
<dbReference type="InterPro" id="IPR016785">
    <property type="entry name" value="ComGD"/>
</dbReference>
<protein>
    <submittedName>
        <fullName evidence="2">Type II secretion system protein</fullName>
    </submittedName>
</protein>
<evidence type="ECO:0000313" key="3">
    <source>
        <dbReference type="Proteomes" id="UP000589521"/>
    </source>
</evidence>